<organism evidence="2 3">
    <name type="scientific">Ilyodon furcidens</name>
    <name type="common">goldbreast splitfin</name>
    <dbReference type="NCBI Taxonomy" id="33524"/>
    <lineage>
        <taxon>Eukaryota</taxon>
        <taxon>Metazoa</taxon>
        <taxon>Chordata</taxon>
        <taxon>Craniata</taxon>
        <taxon>Vertebrata</taxon>
        <taxon>Euteleostomi</taxon>
        <taxon>Actinopterygii</taxon>
        <taxon>Neopterygii</taxon>
        <taxon>Teleostei</taxon>
        <taxon>Neoteleostei</taxon>
        <taxon>Acanthomorphata</taxon>
        <taxon>Ovalentaria</taxon>
        <taxon>Atherinomorphae</taxon>
        <taxon>Cyprinodontiformes</taxon>
        <taxon>Goodeidae</taxon>
        <taxon>Ilyodon</taxon>
    </lineage>
</organism>
<feature type="compositionally biased region" description="Polar residues" evidence="1">
    <location>
        <begin position="35"/>
        <end position="48"/>
    </location>
</feature>
<feature type="region of interest" description="Disordered" evidence="1">
    <location>
        <begin position="17"/>
        <end position="81"/>
    </location>
</feature>
<sequence>MRSQVAVNWSLVREGVRIREGGLGSDGELEENPDHTSNLRRSTKQGNRAQAPPKGEQGKQQAEKGDSLPDPDRIIVAYRQN</sequence>
<reference evidence="2 3" key="1">
    <citation type="submission" date="2021-06" db="EMBL/GenBank/DDBJ databases">
        <authorList>
            <person name="Palmer J.M."/>
        </authorList>
    </citation>
    <scope>NUCLEOTIDE SEQUENCE [LARGE SCALE GENOMIC DNA]</scope>
    <source>
        <strain evidence="3">if_2019</strain>
        <tissue evidence="2">Muscle</tissue>
    </source>
</reference>
<gene>
    <name evidence="2" type="ORF">ILYODFUR_036048</name>
</gene>
<comment type="caution">
    <text evidence="2">The sequence shown here is derived from an EMBL/GenBank/DDBJ whole genome shotgun (WGS) entry which is preliminary data.</text>
</comment>
<dbReference type="EMBL" id="JAHRIQ010088233">
    <property type="protein sequence ID" value="MEQ2250066.1"/>
    <property type="molecule type" value="Genomic_DNA"/>
</dbReference>
<name>A0ABV0UY46_9TELE</name>
<evidence type="ECO:0000313" key="2">
    <source>
        <dbReference type="EMBL" id="MEQ2250066.1"/>
    </source>
</evidence>
<accession>A0ABV0UY46</accession>
<evidence type="ECO:0000313" key="3">
    <source>
        <dbReference type="Proteomes" id="UP001482620"/>
    </source>
</evidence>
<proteinExistence type="predicted"/>
<dbReference type="Proteomes" id="UP001482620">
    <property type="component" value="Unassembled WGS sequence"/>
</dbReference>
<keyword evidence="3" id="KW-1185">Reference proteome</keyword>
<feature type="compositionally biased region" description="Basic and acidic residues" evidence="1">
    <location>
        <begin position="61"/>
        <end position="73"/>
    </location>
</feature>
<protein>
    <submittedName>
        <fullName evidence="2">Uncharacterized protein</fullName>
    </submittedName>
</protein>
<evidence type="ECO:0000256" key="1">
    <source>
        <dbReference type="SAM" id="MobiDB-lite"/>
    </source>
</evidence>